<reference evidence="1" key="1">
    <citation type="submission" date="2021-03" db="EMBL/GenBank/DDBJ databases">
        <title>Evolutionary priming and transition to the ectomycorrhizal habit in an iconic lineage of mushroom-forming fungi: is preadaptation a requirement?</title>
        <authorList>
            <consortium name="DOE Joint Genome Institute"/>
            <person name="Looney B.P."/>
            <person name="Miyauchi S."/>
            <person name="Morin E."/>
            <person name="Drula E."/>
            <person name="Courty P.E."/>
            <person name="Chicoki N."/>
            <person name="Fauchery L."/>
            <person name="Kohler A."/>
            <person name="Kuo A."/>
            <person name="LaButti K."/>
            <person name="Pangilinan J."/>
            <person name="Lipzen A."/>
            <person name="Riley R."/>
            <person name="Andreopoulos W."/>
            <person name="He G."/>
            <person name="Johnson J."/>
            <person name="Barry K.W."/>
            <person name="Grigoriev I.V."/>
            <person name="Nagy L."/>
            <person name="Hibbett D."/>
            <person name="Henrissat B."/>
            <person name="Matheny P.B."/>
            <person name="Labbe J."/>
            <person name="Martin A.F."/>
        </authorList>
    </citation>
    <scope>NUCLEOTIDE SEQUENCE</scope>
    <source>
        <strain evidence="1">BPL698</strain>
    </source>
</reference>
<comment type="caution">
    <text evidence="1">The sequence shown here is derived from an EMBL/GenBank/DDBJ whole genome shotgun (WGS) entry which is preliminary data.</text>
</comment>
<evidence type="ECO:0000313" key="1">
    <source>
        <dbReference type="EMBL" id="KAI9508255.1"/>
    </source>
</evidence>
<proteinExistence type="predicted"/>
<sequence>MALAQPSSLNDQLLNLKQIQIGKYFFLGAYTMLLYDHLLTFPEEIQAVWKKKKTFPLYLFILVRYYALLAVSVVAFGYFSPGMTRSRCSHWMNFLPLGITIPLTFFPGILMLLRVYALYNRNKVILYSLSSSLLLQIAAGLWEYTVRGGRPAPLPLDNYEYHLCIYLPPRTIGHLSTLYVSWQLGYDTLVFFLTIARTVYMYRKHQVAMSSTCGKSGLLGNLLRDGAFYFGCIFSMHLMWVIMILHAPTGLRAIAAIPSSWSVDLTHPTMDPYCLRTVSTFSVNAVIVCRITLNLRTSVYGPAPFGRTSSSIPLSDLRNPLTLSGRSDQTLDPIGTKKFKVHIQTDCNRLRDYPNFIDFSDG</sequence>
<keyword evidence="2" id="KW-1185">Reference proteome</keyword>
<gene>
    <name evidence="1" type="ORF">F5148DRAFT_1198127</name>
</gene>
<dbReference type="Proteomes" id="UP001207468">
    <property type="component" value="Unassembled WGS sequence"/>
</dbReference>
<name>A0ACC0U9P0_9AGAM</name>
<accession>A0ACC0U9P0</accession>
<dbReference type="EMBL" id="JAGFNK010000097">
    <property type="protein sequence ID" value="KAI9508255.1"/>
    <property type="molecule type" value="Genomic_DNA"/>
</dbReference>
<evidence type="ECO:0000313" key="2">
    <source>
        <dbReference type="Proteomes" id="UP001207468"/>
    </source>
</evidence>
<organism evidence="1 2">
    <name type="scientific">Russula earlei</name>
    <dbReference type="NCBI Taxonomy" id="71964"/>
    <lineage>
        <taxon>Eukaryota</taxon>
        <taxon>Fungi</taxon>
        <taxon>Dikarya</taxon>
        <taxon>Basidiomycota</taxon>
        <taxon>Agaricomycotina</taxon>
        <taxon>Agaricomycetes</taxon>
        <taxon>Russulales</taxon>
        <taxon>Russulaceae</taxon>
        <taxon>Russula</taxon>
    </lineage>
</organism>
<protein>
    <submittedName>
        <fullName evidence="1">Uncharacterized protein</fullName>
    </submittedName>
</protein>